<sequence>MQKRKSKKIRKLIAIITLGITGAAIGSATIIPFILRNWKTIQYYEILDINQNNDKTTDTSLAFSFEFSDKQSFDLEKKQIKVNILENPNSENEKIVQTGFAKYVSGLRKWEFESDLVNKLKAGQKYKVDVVSEDEFKKFKILNENKQIMHTKANVLSFDFKTLSPSEKEVKVKFADDVKSLENRQAEIKYYYLTDDGNGNVVKNQETVSQRSLIKNGESVFVLENLLPSRNYLIETVSYINSAENNGVVNDSPVTIPWDSSISKDIFTGEEKLATPKTPIFVSSINYVAQSNKINTSIIFSKKNGEIIDDLLNNKERKVILKYKLKDNDEILIKESLIKNSVADFELTNLKSGSIYEIVGFEIEDAIVEFNEKLNKDQLLLNTPVAVSSIEIKDVDSISAKVKVEIINQENKDNIENSYISLEINNPNKPNVAVTRTKVVKKDNDANIYTASFDVKGLLQGKDYLINKITIWKADNLEKEQTLEFNDFTSQESSRSFTTPISKANLFLQGHIVANHNSATANFVYDPDNDFINGHKLVLKYRKIVPNSEEIYSVSATAESNYVNFKLGGDNIVIKDPNSQDEDQEQQSIQPLDSGTKYQLISLEFADKNQNLDSQFANVNLQIVTNSEEDKQFTTFLKIDQISYSDKSETSIKVKVKFLDLTNSLIYDNLNNQNSRTNRQAKIFYNSLNLNLSPASTELVTINENNEVEFTLTNLVKGGQYQITDIQLYPDISTFYKKDILGRNDTTFTTLAQNFEVANATVNNISYNSANVNLNFDLKTDIILINKQVKVYYQENLEPNPVVKSFTTTIDDTGEINYNLTDLNEASSYTITNIEVLDNNNENYNFTFNDQIKNNLSFFTKPVINSFAFKNIKQNSADVQVNLTTKNDQLFTDTNANVPVAIYYLSNNGVSQVYNTTVTTSQLNNKTFTVNLANLEKDNIYTIEKVSINNEFIKRANDFSEDNNSFKTAASSATIIGFNQISNSKNSVAFEMAFDPYVDSFMNNKTVTLEYQNADTLETHTVQATVDHNSNLRFKIDNLPPGSKFNITNISATNEQNQNIALDFAGSINNDSKYFFTAPLVNKIEFKNIGETSATMEIGFGDVQNQYNNKHFLITLINDKTKATTEINSKTLTPNKVIENNSISLQLSDLDKLTTYKLISIKVEKANDVYETVAILESLVKEFTTTATNVAITNKYIENVTNNSANLSYVFSDQDWYLENKNATITYQYQKNNQTVSATETVLITRNQGALVANFNLNNLEEGTNFNITNLAIDGVQTIENYQTTFNTFAVVDKMSINDIGETSATVNVEFKNQNPNNSFENKNAIIKFISEFNGTTKSASATVNNNRVTFNLDNLEKITKYVLHEVQVQDDSGQYQTINLSDSFGDGNQESKVNNFTTVANTAEVVLIDVSPTTRTTTSLDLAIGFNKIKDSYLANKSATITYKNLKTPDQLITTQVAQVIDSESNSAIFHLDNLPEGDGFEIHSINIDNVNVKIPQTINKKFATAPVVKSIIYGQTGDQVLYNYTVSLNDDSRSLENQEIKSYFISKETGKSFVFTHSARIANGSSFNNISSAPVFDKFNTYVLERVEVGGADVPLASTLTEEQRLFKTTASSATVKEIRVIDFTKDRVVVEVLFDPIVDWYLLNKRIKMNFSGDNKQFVSNDVTIDSQGAAQFILSNDTITNGSQLTYGKTYTINSIEVKSEDNVDTRTNITISPTTFSTASIINGISYSNKTENSLTATVTLDSQDSTLQSKKAFITYLNSETNEILQQESELNIDSSFNVSFNLTNLAKDVPYSVLGISIERPTAAFLDYASSISESDKSFRTVPSSATITSMTYKWADDSKTKMLVTFTFDSNVDSFMNNKALKLTYKRIESNYDTANTQSIVVSLKDSTDIIVRGSTVQFELQGLVDPATGDAINNDSNATHKQLHTSTFNNGVFQTNANFKGLILGSKYQIESVEMAKPDQQGNIAINWNPSITAEQKFFVTPASVIDYYVDPGRGDQDEDEDGFNALIYATYRTTEDLTAMDKNKIQIALFNLISNVYENFDATTVRKLDNNIETLYRVEFRVKLQKQARYEIHNTFIDDKAVFRSPVYYGGVNTVEAFDTKGNKVTVSNIEFIEQSKSSYKVLVSLVAANENILRTNRSASVTITKANSNESQTFNNLYVNPQSKKIEFTINNLKDASLYEITNFTFSGSSRSGNTPDSSSSSALYKNGVIKSFNTRAVIDRIQATNISETSMRIKVTLNGDISNLTNSNAIVSISKISDANSLLTFVSDGNFNVADNSIEFVVNNLEKEIEYKVLNLNVNSKLYEWKATVTPDENKFKTIGETSHVNGLTFVVNGPSKPQVNNSVLVTASFISDDVYMNNRELEIYYRLLDDQNRPTGAELKSSATVTGGSATFDLSSNIEDGKSYIIERIVNVNVSAPAKASVISIDPAVHKIFHSYSIVSDIRITTSEQFATITVQLQDNDLKRSVSKNVNITINGTSETYNAIVEGNRSFSFVALNLDKETTYSINTITIDNKELNFTTSAESKKQFTTLGNSATIDTISQLESTTTSAKIKLTFDNVDKYLQNKQVKLKYKEVGNNNAQEQISTTVATIMLDNQNKAYVEFTLNQPEVSSAKKYQVVNLVSEPDSSAINYAVSSILVNTNPDSQYFETRVTQPEIESVRILSTTNPEGLEDSYLSTVELTFNDPKYIVNTNLINDWEFEVLNHNKGTFTYINRRAERDDAQGKTKVFFDIKGDVKKLMKNDNELAVNKFTYFNDLDRTISVETAVVTVKGDPNVAATNTNKLIVTIAQDFLIDSVNGILSTGFDFEWTMRVYDPRRKLQDMGERYGGFDYNGDGVVDSGTRTIQKLGTDGFYFEVDAKRSILNLKGKGGGRSGKGLNNNNYLENWGWSYNFNAAAPQQGTPEWEKLDQLTKWEEGFTFADKDDQVSPTYGANTGADPKLLLPNVAKWKFTNDADWYNISNHLVRDVTFIKRDPSDQDYVEVKIHINSAKTNFLVSKIIKLDLDRLKIKNQNVLFARNTAKTWEVYQTQTITGGGKNFLGSATSPQFTSGKEQRFEIGPAPVIRAENGDVDNSAIGLWNSEITKDNKKYLVQVHLPKQSENDTNIIQRITSAPIQLFAMFINQKGDLFIFGGSDGKGVDILNHEVYGQYHPQPGGSQKFVPSYMQYTFDLTTNSIPDDQKPENNEKLRFVGVFGTPYSQDIGHLAEHIYFFNWYQLENAYQEITYIK</sequence>
<dbReference type="EMBL" id="CP122979">
    <property type="protein sequence ID" value="WGI36977.1"/>
    <property type="molecule type" value="Genomic_DNA"/>
</dbReference>
<evidence type="ECO:0008006" key="4">
    <source>
        <dbReference type="Google" id="ProtNLM"/>
    </source>
</evidence>
<dbReference type="Proteomes" id="UP001179842">
    <property type="component" value="Chromosome"/>
</dbReference>
<proteinExistence type="predicted"/>
<evidence type="ECO:0000313" key="2">
    <source>
        <dbReference type="EMBL" id="WGI36977.1"/>
    </source>
</evidence>
<organism evidence="2 3">
    <name type="scientific">Mesomycoplasma lagogenitalium</name>
    <dbReference type="NCBI Taxonomy" id="171286"/>
    <lineage>
        <taxon>Bacteria</taxon>
        <taxon>Bacillati</taxon>
        <taxon>Mycoplasmatota</taxon>
        <taxon>Mycoplasmoidales</taxon>
        <taxon>Metamycoplasmataceae</taxon>
        <taxon>Mesomycoplasma</taxon>
    </lineage>
</organism>
<dbReference type="RefSeq" id="WP_280102280.1">
    <property type="nucleotide sequence ID" value="NZ_CP122979.1"/>
</dbReference>
<protein>
    <recommendedName>
        <fullName evidence="4">DUF1410 domain-containing protein</fullName>
    </recommendedName>
</protein>
<feature type="transmembrane region" description="Helical" evidence="1">
    <location>
        <begin position="12"/>
        <end position="35"/>
    </location>
</feature>
<name>A0ABY8LUQ9_9BACT</name>
<gene>
    <name evidence="2" type="ORF">QEG99_01685</name>
</gene>
<keyword evidence="1" id="KW-0472">Membrane</keyword>
<evidence type="ECO:0000313" key="3">
    <source>
        <dbReference type="Proteomes" id="UP001179842"/>
    </source>
</evidence>
<keyword evidence="3" id="KW-1185">Reference proteome</keyword>
<keyword evidence="1" id="KW-1133">Transmembrane helix</keyword>
<keyword evidence="1" id="KW-0812">Transmembrane</keyword>
<evidence type="ECO:0000256" key="1">
    <source>
        <dbReference type="SAM" id="Phobius"/>
    </source>
</evidence>
<reference evidence="2" key="1">
    <citation type="submission" date="2023-04" db="EMBL/GenBank/DDBJ databases">
        <title>Completed genome of Mycoplasma lagogenitalium type strain 12MS.</title>
        <authorList>
            <person name="Spergser J."/>
        </authorList>
    </citation>
    <scope>NUCLEOTIDE SEQUENCE</scope>
    <source>
        <strain evidence="2">12MS</strain>
    </source>
</reference>
<accession>A0ABY8LUQ9</accession>